<dbReference type="Proteomes" id="UP001174136">
    <property type="component" value="Unassembled WGS sequence"/>
</dbReference>
<dbReference type="Gene3D" id="1.10.443.10">
    <property type="entry name" value="Intergrase catalytic core"/>
    <property type="match status" value="1"/>
</dbReference>
<protein>
    <recommendedName>
        <fullName evidence="4">Tyr recombinase domain-containing protein</fullName>
    </recommendedName>
</protein>
<sequence length="331" mass="36066">MDAALSALAQMTRDVGSAMSSATLARRQIWLAQTALPEGVRAELINMPVLPAKVFHPDSQSVLVKAQESVRAREGVKRCLRAPSWDLPLVLRSLTTAPYEPLGQTDLKFLTQKTVFLLALCSTKRVSELHALSVSTECMRWKPEDAAVSLWPNPFFLPKVLNPQSINRAIELEAFYPEPACQAGVALHTLCPVRALRAYVDQTQQLRRDHTQLFVCYGARQLGHPVSKQRVSHWLVDTIAQAYAGRGFPVPEGLVAHSTRSMATSWAALKGVALADICAAASWSTPCTFARFYRINVTSTTVGATVLMTAAKQTSEGGSSVPRDTSGTSHP</sequence>
<evidence type="ECO:0008006" key="4">
    <source>
        <dbReference type="Google" id="ProtNLM"/>
    </source>
</evidence>
<keyword evidence="3" id="KW-1185">Reference proteome</keyword>
<name>A0AA47MM61_MERPO</name>
<dbReference type="InterPro" id="IPR013762">
    <property type="entry name" value="Integrase-like_cat_sf"/>
</dbReference>
<proteinExistence type="predicted"/>
<dbReference type="InterPro" id="IPR011010">
    <property type="entry name" value="DNA_brk_join_enz"/>
</dbReference>
<dbReference type="PANTHER" id="PTHR35617:SF3">
    <property type="entry name" value="CORE-BINDING (CB) DOMAIN-CONTAINING PROTEIN"/>
    <property type="match status" value="1"/>
</dbReference>
<keyword evidence="1" id="KW-0233">DNA recombination</keyword>
<dbReference type="GO" id="GO:0015074">
    <property type="term" value="P:DNA integration"/>
    <property type="evidence" value="ECO:0007669"/>
    <property type="project" value="InterPro"/>
</dbReference>
<dbReference type="AlphaFoldDB" id="A0AA47MM61"/>
<reference evidence="2" key="1">
    <citation type="journal article" date="2023" name="Front. Mar. Sci.">
        <title>A new Merluccius polli reference genome to investigate the effects of global change in West African waters.</title>
        <authorList>
            <person name="Mateo J.L."/>
            <person name="Blanco-Fernandez C."/>
            <person name="Garcia-Vazquez E."/>
            <person name="Machado-Schiaffino G."/>
        </authorList>
    </citation>
    <scope>NUCLEOTIDE SEQUENCE</scope>
    <source>
        <strain evidence="2">C29</strain>
        <tissue evidence="2">Fin</tissue>
    </source>
</reference>
<dbReference type="PANTHER" id="PTHR35617">
    <property type="entry name" value="PHAGE_INTEGRASE DOMAIN-CONTAINING PROTEIN"/>
    <property type="match status" value="1"/>
</dbReference>
<gene>
    <name evidence="2" type="ORF">N1851_019042</name>
</gene>
<evidence type="ECO:0000256" key="1">
    <source>
        <dbReference type="ARBA" id="ARBA00023172"/>
    </source>
</evidence>
<evidence type="ECO:0000313" key="2">
    <source>
        <dbReference type="EMBL" id="KAK0142932.1"/>
    </source>
</evidence>
<dbReference type="SUPFAM" id="SSF56349">
    <property type="entry name" value="DNA breaking-rejoining enzymes"/>
    <property type="match status" value="1"/>
</dbReference>
<comment type="caution">
    <text evidence="2">The sequence shown here is derived from an EMBL/GenBank/DDBJ whole genome shotgun (WGS) entry which is preliminary data.</text>
</comment>
<accession>A0AA47MM61</accession>
<dbReference type="EMBL" id="JAOPHQ010003456">
    <property type="protein sequence ID" value="KAK0142932.1"/>
    <property type="molecule type" value="Genomic_DNA"/>
</dbReference>
<organism evidence="2 3">
    <name type="scientific">Merluccius polli</name>
    <name type="common">Benguela hake</name>
    <name type="synonym">Merluccius cadenati</name>
    <dbReference type="NCBI Taxonomy" id="89951"/>
    <lineage>
        <taxon>Eukaryota</taxon>
        <taxon>Metazoa</taxon>
        <taxon>Chordata</taxon>
        <taxon>Craniata</taxon>
        <taxon>Vertebrata</taxon>
        <taxon>Euteleostomi</taxon>
        <taxon>Actinopterygii</taxon>
        <taxon>Neopterygii</taxon>
        <taxon>Teleostei</taxon>
        <taxon>Neoteleostei</taxon>
        <taxon>Acanthomorphata</taxon>
        <taxon>Zeiogadaria</taxon>
        <taxon>Gadariae</taxon>
        <taxon>Gadiformes</taxon>
        <taxon>Gadoidei</taxon>
        <taxon>Merlucciidae</taxon>
        <taxon>Merluccius</taxon>
    </lineage>
</organism>
<dbReference type="GO" id="GO:0003677">
    <property type="term" value="F:DNA binding"/>
    <property type="evidence" value="ECO:0007669"/>
    <property type="project" value="InterPro"/>
</dbReference>
<evidence type="ECO:0000313" key="3">
    <source>
        <dbReference type="Proteomes" id="UP001174136"/>
    </source>
</evidence>
<dbReference type="GO" id="GO:0006310">
    <property type="term" value="P:DNA recombination"/>
    <property type="evidence" value="ECO:0007669"/>
    <property type="project" value="UniProtKB-KW"/>
</dbReference>